<protein>
    <submittedName>
        <fullName evidence="11">Uncharacterized protein</fullName>
    </submittedName>
</protein>
<evidence type="ECO:0000313" key="12">
    <source>
        <dbReference type="Proteomes" id="UP000179807"/>
    </source>
</evidence>
<evidence type="ECO:0000259" key="10">
    <source>
        <dbReference type="Pfam" id="PF25467"/>
    </source>
</evidence>
<feature type="domain" description="NOL9 C-terminal" evidence="10">
    <location>
        <begin position="314"/>
        <end position="411"/>
    </location>
</feature>
<evidence type="ECO:0000256" key="7">
    <source>
        <dbReference type="ARBA" id="ARBA00022840"/>
    </source>
</evidence>
<dbReference type="InterPro" id="IPR045116">
    <property type="entry name" value="Clp1/Grc3"/>
</dbReference>
<dbReference type="InterPro" id="IPR027417">
    <property type="entry name" value="P-loop_NTPase"/>
</dbReference>
<dbReference type="VEuPathDB" id="TrichDB:TRFO_38717"/>
<evidence type="ECO:0000256" key="4">
    <source>
        <dbReference type="ARBA" id="ARBA00022679"/>
    </source>
</evidence>
<dbReference type="InterPro" id="IPR057570">
    <property type="entry name" value="NOL9_C"/>
</dbReference>
<keyword evidence="4" id="KW-0808">Transferase</keyword>
<dbReference type="Proteomes" id="UP000179807">
    <property type="component" value="Unassembled WGS sequence"/>
</dbReference>
<dbReference type="InterPro" id="IPR032319">
    <property type="entry name" value="CLP1_P"/>
</dbReference>
<dbReference type="EMBL" id="MLAK01001265">
    <property type="protein sequence ID" value="OHS95097.1"/>
    <property type="molecule type" value="Genomic_DNA"/>
</dbReference>
<dbReference type="OrthoDB" id="2405412at2759"/>
<dbReference type="AlphaFoldDB" id="A0A1J4J8S8"/>
<dbReference type="GO" id="GO:0005524">
    <property type="term" value="F:ATP binding"/>
    <property type="evidence" value="ECO:0007669"/>
    <property type="project" value="UniProtKB-KW"/>
</dbReference>
<keyword evidence="7" id="KW-0067">ATP-binding</keyword>
<name>A0A1J4J8S8_9EUKA</name>
<proteinExistence type="inferred from homology"/>
<accession>A0A1J4J8S8</accession>
<dbReference type="Pfam" id="PF16575">
    <property type="entry name" value="CLP1_P"/>
    <property type="match status" value="1"/>
</dbReference>
<dbReference type="Gene3D" id="3.40.50.300">
    <property type="entry name" value="P-loop containing nucleotide triphosphate hydrolases"/>
    <property type="match status" value="1"/>
</dbReference>
<evidence type="ECO:0000256" key="5">
    <source>
        <dbReference type="ARBA" id="ARBA00022741"/>
    </source>
</evidence>
<gene>
    <name evidence="11" type="ORF">TRFO_38717</name>
</gene>
<keyword evidence="3" id="KW-0698">rRNA processing</keyword>
<sequence>MTDNSTFNFNAGSHSFYGMMKITVISGTPTVLGAILSPEFSDIFFAPIYTLPIMFECETSFTLRIKPIPNTNITFEEFKYYLPKDTPEGFNKLSTGVFHSPLIKGASTPIPVQKYVDRLASNDQPTSIFICGGKSTGKSTFSRFVSNRIINQQKKVAFLDLDPGQPEFSIPGCISLTILDDFCFKTPEHNTLNHVQKRVFFGCVSPSDNLDYFKACVSYLYSQVPDNMHLVINSFGWVQDLGFSIHKEIYQILKPKQTFVIHKPDETPAQICDRIFRYELQPRGGQYSISSKLHRELRIYTYFRRNQNYLSLQEPIQKPLSSIRIGFLASSVAPSECLTAINGSLVAFLNDERQFPRSRRLVQLIREVPVCECVGFGIVKAIDKENSMLYIATPEKVAEFNTIVMGPIHLPSQIFTDTIRSNASYLGIGLLEKVGASTEPLVLKKSTAFD</sequence>
<comment type="caution">
    <text evidence="11">The sequence shown here is derived from an EMBL/GenBank/DDBJ whole genome shotgun (WGS) entry which is preliminary data.</text>
</comment>
<dbReference type="SUPFAM" id="SSF52540">
    <property type="entry name" value="P-loop containing nucleoside triphosphate hydrolases"/>
    <property type="match status" value="1"/>
</dbReference>
<dbReference type="Pfam" id="PF25467">
    <property type="entry name" value="NOL9_C"/>
    <property type="match status" value="1"/>
</dbReference>
<keyword evidence="5" id="KW-0547">Nucleotide-binding</keyword>
<evidence type="ECO:0000256" key="3">
    <source>
        <dbReference type="ARBA" id="ARBA00022552"/>
    </source>
</evidence>
<evidence type="ECO:0000313" key="11">
    <source>
        <dbReference type="EMBL" id="OHS95097.1"/>
    </source>
</evidence>
<evidence type="ECO:0000259" key="9">
    <source>
        <dbReference type="Pfam" id="PF16575"/>
    </source>
</evidence>
<dbReference type="PANTHER" id="PTHR12755">
    <property type="entry name" value="CLEAVAGE/POLYADENYLATION FACTOR IA SUBUNIT CLP1P"/>
    <property type="match status" value="1"/>
</dbReference>
<keyword evidence="8" id="KW-0539">Nucleus</keyword>
<comment type="subcellular location">
    <subcellularLocation>
        <location evidence="1">Nucleus</location>
        <location evidence="1">Nucleolus</location>
    </subcellularLocation>
</comment>
<dbReference type="RefSeq" id="XP_068348234.1">
    <property type="nucleotide sequence ID" value="XM_068512215.1"/>
</dbReference>
<comment type="similarity">
    <text evidence="2">Belongs to the Clp1 family. NOL9/GRC3 subfamily.</text>
</comment>
<feature type="domain" description="Clp1 P-loop" evidence="9">
    <location>
        <begin position="132"/>
        <end position="304"/>
    </location>
</feature>
<evidence type="ECO:0000256" key="1">
    <source>
        <dbReference type="ARBA" id="ARBA00004604"/>
    </source>
</evidence>
<dbReference type="GO" id="GO:0000448">
    <property type="term" value="P:cleavage in ITS2 between 5.8S rRNA and LSU-rRNA of tricistronic rRNA transcript (SSU-rRNA, 5.8S rRNA, LSU-rRNA)"/>
    <property type="evidence" value="ECO:0007669"/>
    <property type="project" value="TreeGrafter"/>
</dbReference>
<evidence type="ECO:0000256" key="6">
    <source>
        <dbReference type="ARBA" id="ARBA00022777"/>
    </source>
</evidence>
<dbReference type="GO" id="GO:0051731">
    <property type="term" value="F:polynucleotide 5'-hydroxyl-kinase activity"/>
    <property type="evidence" value="ECO:0007669"/>
    <property type="project" value="InterPro"/>
</dbReference>
<dbReference type="GO" id="GO:0005730">
    <property type="term" value="C:nucleolus"/>
    <property type="evidence" value="ECO:0007669"/>
    <property type="project" value="UniProtKB-SubCell"/>
</dbReference>
<evidence type="ECO:0000256" key="2">
    <source>
        <dbReference type="ARBA" id="ARBA00011003"/>
    </source>
</evidence>
<dbReference type="PANTHER" id="PTHR12755:SF3">
    <property type="entry name" value="POLYNUCLEOTIDE 5'-HYDROXYL-KINASE NOL9"/>
    <property type="match status" value="1"/>
</dbReference>
<reference evidence="11" key="1">
    <citation type="submission" date="2016-10" db="EMBL/GenBank/DDBJ databases">
        <authorList>
            <person name="Benchimol M."/>
            <person name="Almeida L.G."/>
            <person name="Vasconcelos A.T."/>
            <person name="Perreira-Neves A."/>
            <person name="Rosa I.A."/>
            <person name="Tasca T."/>
            <person name="Bogo M.R."/>
            <person name="de Souza W."/>
        </authorList>
    </citation>
    <scope>NUCLEOTIDE SEQUENCE [LARGE SCALE GENOMIC DNA]</scope>
    <source>
        <strain evidence="11">K</strain>
    </source>
</reference>
<dbReference type="GeneID" id="94846919"/>
<evidence type="ECO:0000256" key="8">
    <source>
        <dbReference type="ARBA" id="ARBA00023242"/>
    </source>
</evidence>
<organism evidence="11 12">
    <name type="scientific">Tritrichomonas foetus</name>
    <dbReference type="NCBI Taxonomy" id="1144522"/>
    <lineage>
        <taxon>Eukaryota</taxon>
        <taxon>Metamonada</taxon>
        <taxon>Parabasalia</taxon>
        <taxon>Tritrichomonadida</taxon>
        <taxon>Tritrichomonadidae</taxon>
        <taxon>Tritrichomonas</taxon>
    </lineage>
</organism>
<keyword evidence="6" id="KW-0418">Kinase</keyword>
<keyword evidence="12" id="KW-1185">Reference proteome</keyword>